<dbReference type="GO" id="GO:0003677">
    <property type="term" value="F:DNA binding"/>
    <property type="evidence" value="ECO:0007669"/>
    <property type="project" value="UniProtKB-KW"/>
</dbReference>
<dbReference type="InterPro" id="IPR050090">
    <property type="entry name" value="Tyrosine_recombinase_XerCD"/>
</dbReference>
<dbReference type="Proteomes" id="UP000557899">
    <property type="component" value="Unassembled WGS sequence"/>
</dbReference>
<dbReference type="SUPFAM" id="SSF56349">
    <property type="entry name" value="DNA breaking-rejoining enzymes"/>
    <property type="match status" value="1"/>
</dbReference>
<dbReference type="PROSITE" id="PS51898">
    <property type="entry name" value="TYR_RECOMBINASE"/>
    <property type="match status" value="1"/>
</dbReference>
<dbReference type="EMBL" id="JAAZHI010000051">
    <property type="protein sequence ID" value="NLA55107.1"/>
    <property type="molecule type" value="Genomic_DNA"/>
</dbReference>
<dbReference type="Pfam" id="PF00589">
    <property type="entry name" value="Phage_integrase"/>
    <property type="match status" value="1"/>
</dbReference>
<dbReference type="PANTHER" id="PTHR30349:SF64">
    <property type="entry name" value="PROPHAGE INTEGRASE INTD-RELATED"/>
    <property type="match status" value="1"/>
</dbReference>
<dbReference type="Gene3D" id="1.10.150.130">
    <property type="match status" value="1"/>
</dbReference>
<feature type="domain" description="Tyr recombinase" evidence="4">
    <location>
        <begin position="142"/>
        <end position="361"/>
    </location>
</feature>
<evidence type="ECO:0000256" key="1">
    <source>
        <dbReference type="ARBA" id="ARBA00008857"/>
    </source>
</evidence>
<evidence type="ECO:0000256" key="2">
    <source>
        <dbReference type="ARBA" id="ARBA00023125"/>
    </source>
</evidence>
<accession>A0A7X6PLD2</accession>
<dbReference type="PANTHER" id="PTHR30349">
    <property type="entry name" value="PHAGE INTEGRASE-RELATED"/>
    <property type="match status" value="1"/>
</dbReference>
<sequence>MRDSEVTADTKGEAEDLLAEKAHDLANIGVGDLTRDSTLADLTASWWETELDRHQSGKISDDTLAMYQRTMERITAGIGQLRIREAKTVRLQAWLKLESGDHYSVQRDLKRQLVKIFEHGMSIDATDRNPAGAISIISPPAREVEAYTADEVQLLRQIVRDYEQGVSKPEGKYRGGRPRAVYLADLVDLMLSTGCRISEILGLRWQDVDLLSDSPTITIVGIAKTRKADPAKGISYLYWQPKGKTRAAWRTIPLGEVAVEILLRLHVNNDDGHKYVFSTGRGTMRSPVNVRNALRKACAEAESTITGSKTHTLRKTVATLVEESDGVRAASLLLGHKHTSTTEKHYVKRAAVAPDVSGPLDALLTPPPAG</sequence>
<evidence type="ECO:0000313" key="6">
    <source>
        <dbReference type="Proteomes" id="UP000557899"/>
    </source>
</evidence>
<proteinExistence type="inferred from homology"/>
<dbReference type="InterPro" id="IPR002104">
    <property type="entry name" value="Integrase_catalytic"/>
</dbReference>
<protein>
    <submittedName>
        <fullName evidence="5">Tyrosine-type recombinase/integrase</fullName>
    </submittedName>
</protein>
<evidence type="ECO:0000313" key="5">
    <source>
        <dbReference type="EMBL" id="NLA55107.1"/>
    </source>
</evidence>
<dbReference type="AlphaFoldDB" id="A0A7X6PLD2"/>
<organism evidence="5 6">
    <name type="scientific">Corynebacterium humireducens</name>
    <dbReference type="NCBI Taxonomy" id="1223514"/>
    <lineage>
        <taxon>Bacteria</taxon>
        <taxon>Bacillati</taxon>
        <taxon>Actinomycetota</taxon>
        <taxon>Actinomycetes</taxon>
        <taxon>Mycobacteriales</taxon>
        <taxon>Corynebacteriaceae</taxon>
        <taxon>Corynebacterium</taxon>
    </lineage>
</organism>
<comment type="similarity">
    <text evidence="1">Belongs to the 'phage' integrase family.</text>
</comment>
<evidence type="ECO:0000259" key="4">
    <source>
        <dbReference type="PROSITE" id="PS51898"/>
    </source>
</evidence>
<dbReference type="GO" id="GO:0006310">
    <property type="term" value="P:DNA recombination"/>
    <property type="evidence" value="ECO:0007669"/>
    <property type="project" value="UniProtKB-KW"/>
</dbReference>
<keyword evidence="3" id="KW-0233">DNA recombination</keyword>
<dbReference type="InterPro" id="IPR013762">
    <property type="entry name" value="Integrase-like_cat_sf"/>
</dbReference>
<gene>
    <name evidence="5" type="ORF">GX859_02230</name>
</gene>
<evidence type="ECO:0000256" key="3">
    <source>
        <dbReference type="ARBA" id="ARBA00023172"/>
    </source>
</evidence>
<reference evidence="5 6" key="1">
    <citation type="journal article" date="2020" name="Biotechnol. Biofuels">
        <title>New insights from the biogas microbiome by comprehensive genome-resolved metagenomics of nearly 1600 species originating from multiple anaerobic digesters.</title>
        <authorList>
            <person name="Campanaro S."/>
            <person name="Treu L."/>
            <person name="Rodriguez-R L.M."/>
            <person name="Kovalovszki A."/>
            <person name="Ziels R.M."/>
            <person name="Maus I."/>
            <person name="Zhu X."/>
            <person name="Kougias P.G."/>
            <person name="Basile A."/>
            <person name="Luo G."/>
            <person name="Schluter A."/>
            <person name="Konstantinidis K.T."/>
            <person name="Angelidaki I."/>
        </authorList>
    </citation>
    <scope>NUCLEOTIDE SEQUENCE [LARGE SCALE GENOMIC DNA]</scope>
    <source>
        <strain evidence="5">AS15tlH2ME_198</strain>
    </source>
</reference>
<comment type="caution">
    <text evidence="5">The sequence shown here is derived from an EMBL/GenBank/DDBJ whole genome shotgun (WGS) entry which is preliminary data.</text>
</comment>
<name>A0A7X6PLD2_9CORY</name>
<dbReference type="GO" id="GO:0015074">
    <property type="term" value="P:DNA integration"/>
    <property type="evidence" value="ECO:0007669"/>
    <property type="project" value="InterPro"/>
</dbReference>
<dbReference type="InterPro" id="IPR011010">
    <property type="entry name" value="DNA_brk_join_enz"/>
</dbReference>
<dbReference type="Gene3D" id="1.10.443.10">
    <property type="entry name" value="Intergrase catalytic core"/>
    <property type="match status" value="1"/>
</dbReference>
<keyword evidence="2" id="KW-0238">DNA-binding</keyword>
<dbReference type="InterPro" id="IPR010998">
    <property type="entry name" value="Integrase_recombinase_N"/>
</dbReference>